<evidence type="ECO:0000313" key="3">
    <source>
        <dbReference type="EMBL" id="KFG28790.1"/>
    </source>
</evidence>
<dbReference type="Pfam" id="PF10961">
    <property type="entry name" value="SelK_SelG"/>
    <property type="match status" value="1"/>
</dbReference>
<feature type="region of interest" description="Disordered" evidence="1">
    <location>
        <begin position="88"/>
        <end position="131"/>
    </location>
</feature>
<feature type="compositionally biased region" description="Gly residues" evidence="1">
    <location>
        <begin position="105"/>
        <end position="117"/>
    </location>
</feature>
<evidence type="ECO:0000313" key="4">
    <source>
        <dbReference type="Proteomes" id="UP000028837"/>
    </source>
</evidence>
<dbReference type="EMBL" id="AHZU02001865">
    <property type="protein sequence ID" value="KFG28790.1"/>
    <property type="molecule type" value="Genomic_DNA"/>
</dbReference>
<evidence type="ECO:0000256" key="2">
    <source>
        <dbReference type="SAM" id="Phobius"/>
    </source>
</evidence>
<keyword evidence="2 3" id="KW-0812">Transmembrane</keyword>
<gene>
    <name evidence="3" type="ORF">TGDOM2_316600</name>
</gene>
<protein>
    <submittedName>
        <fullName evidence="3">Putative transmembrane protein</fullName>
    </submittedName>
</protein>
<sequence length="131" mass="13744">MENEPSAAAPNPWASPGPVNSSSRGRARVINGQIVYGDEAGRPGSQSDARSSRQAVRPGLFVRLCAFLFALVDFIRLFFQTIFSPNYPNQGRRNRQMGGVASLTPGGGRPDGGGGSGSRPRFSNFVCGGGG</sequence>
<feature type="compositionally biased region" description="Low complexity" evidence="1">
    <location>
        <begin position="1"/>
        <end position="16"/>
    </location>
</feature>
<feature type="compositionally biased region" description="Polar residues" evidence="1">
    <location>
        <begin position="44"/>
        <end position="53"/>
    </location>
</feature>
<name>A0A086J9H2_TOXGO</name>
<proteinExistence type="predicted"/>
<feature type="transmembrane region" description="Helical" evidence="2">
    <location>
        <begin position="60"/>
        <end position="79"/>
    </location>
</feature>
<organism evidence="3 4">
    <name type="scientific">Toxoplasma gondii GAB2-2007-GAL-DOM2</name>
    <dbReference type="NCBI Taxonomy" id="1130820"/>
    <lineage>
        <taxon>Eukaryota</taxon>
        <taxon>Sar</taxon>
        <taxon>Alveolata</taxon>
        <taxon>Apicomplexa</taxon>
        <taxon>Conoidasida</taxon>
        <taxon>Coccidia</taxon>
        <taxon>Eucoccidiorida</taxon>
        <taxon>Eimeriorina</taxon>
        <taxon>Sarcocystidae</taxon>
        <taxon>Toxoplasma</taxon>
    </lineage>
</organism>
<keyword evidence="2" id="KW-0472">Membrane</keyword>
<comment type="caution">
    <text evidence="3">The sequence shown here is derived from an EMBL/GenBank/DDBJ whole genome shotgun (WGS) entry which is preliminary data.</text>
</comment>
<accession>A0A086J9H2</accession>
<dbReference type="VEuPathDB" id="ToxoDB:TGDOM2_316600"/>
<dbReference type="OrthoDB" id="332718at2759"/>
<dbReference type="AlphaFoldDB" id="A0A086J9H2"/>
<keyword evidence="2" id="KW-1133">Transmembrane helix</keyword>
<evidence type="ECO:0000256" key="1">
    <source>
        <dbReference type="SAM" id="MobiDB-lite"/>
    </source>
</evidence>
<dbReference type="Proteomes" id="UP000028837">
    <property type="component" value="Unassembled WGS sequence"/>
</dbReference>
<dbReference type="InterPro" id="IPR024491">
    <property type="entry name" value="Se_SelK/SelG"/>
</dbReference>
<reference evidence="3 4" key="1">
    <citation type="submission" date="2014-02" db="EMBL/GenBank/DDBJ databases">
        <authorList>
            <person name="Sibley D."/>
            <person name="Venepally P."/>
            <person name="Karamycheva S."/>
            <person name="Hadjithomas M."/>
            <person name="Khan A."/>
            <person name="Brunk B."/>
            <person name="Roos D."/>
            <person name="Caler E."/>
            <person name="Lorenzi H."/>
        </authorList>
    </citation>
    <scope>NUCLEOTIDE SEQUENCE [LARGE SCALE GENOMIC DNA]</scope>
    <source>
        <strain evidence="3 4">GAB2-2007-GAL-DOM2</strain>
    </source>
</reference>
<feature type="region of interest" description="Disordered" evidence="1">
    <location>
        <begin position="1"/>
        <end position="53"/>
    </location>
</feature>